<name>A0AA93AK13_9GAMM</name>
<keyword evidence="1" id="KW-1133">Transmembrane helix</keyword>
<proteinExistence type="predicted"/>
<evidence type="ECO:0000256" key="1">
    <source>
        <dbReference type="SAM" id="Phobius"/>
    </source>
</evidence>
<sequence>MLSALYVGLGFLLRSVVMKFAVMFGLFFIVQEFVPVLLSLINVSPLPLIELFGQLPDSAWYFLNLFQVPTGISLMVSAIIARFIIRRIPLIG</sequence>
<evidence type="ECO:0000313" key="2">
    <source>
        <dbReference type="EMBL" id="RRO16564.1"/>
    </source>
</evidence>
<reference evidence="2 3" key="1">
    <citation type="submission" date="2018-11" db="EMBL/GenBank/DDBJ databases">
        <title>Draft genome sequences of proposed Pectobacterium aquaticum sp. nov. isolated in France from fresh water.</title>
        <authorList>
            <person name="Pedron J."/>
            <person name="Barny M.A."/>
        </authorList>
    </citation>
    <scope>NUCLEOTIDE SEQUENCE [LARGE SCALE GENOMIC DNA]</scope>
    <source>
        <strain evidence="2 3">A127-S21-F16</strain>
    </source>
</reference>
<comment type="caution">
    <text evidence="2">The sequence shown here is derived from an EMBL/GenBank/DDBJ whole genome shotgun (WGS) entry which is preliminary data.</text>
</comment>
<keyword evidence="1" id="KW-0812">Transmembrane</keyword>
<dbReference type="EMBL" id="QHJS02000046">
    <property type="protein sequence ID" value="RRO16564.1"/>
    <property type="molecule type" value="Genomic_DNA"/>
</dbReference>
<keyword evidence="1" id="KW-0472">Membrane</keyword>
<gene>
    <name evidence="2" type="ORF">DMB84_014985</name>
</gene>
<dbReference type="InterPro" id="IPR019670">
    <property type="entry name" value="DUF2523"/>
</dbReference>
<accession>A0AA93AK13</accession>
<dbReference type="AlphaFoldDB" id="A0AA93AK13"/>
<feature type="transmembrane region" description="Helical" evidence="1">
    <location>
        <begin position="20"/>
        <end position="41"/>
    </location>
</feature>
<feature type="transmembrane region" description="Helical" evidence="1">
    <location>
        <begin position="61"/>
        <end position="85"/>
    </location>
</feature>
<dbReference type="Pfam" id="PF10734">
    <property type="entry name" value="DUF2523"/>
    <property type="match status" value="1"/>
</dbReference>
<dbReference type="Proteomes" id="UP000256540">
    <property type="component" value="Unassembled WGS sequence"/>
</dbReference>
<dbReference type="RefSeq" id="WP_116166880.1">
    <property type="nucleotide sequence ID" value="NZ_QHJS02000046.1"/>
</dbReference>
<organism evidence="2 3">
    <name type="scientific">Pectobacterium aquaticum</name>
    <dbReference type="NCBI Taxonomy" id="2204145"/>
    <lineage>
        <taxon>Bacteria</taxon>
        <taxon>Pseudomonadati</taxon>
        <taxon>Pseudomonadota</taxon>
        <taxon>Gammaproteobacteria</taxon>
        <taxon>Enterobacterales</taxon>
        <taxon>Pectobacteriaceae</taxon>
        <taxon>Pectobacterium</taxon>
    </lineage>
</organism>
<protein>
    <submittedName>
        <fullName evidence="2">DUF2523 domain-containing protein</fullName>
    </submittedName>
</protein>
<evidence type="ECO:0000313" key="3">
    <source>
        <dbReference type="Proteomes" id="UP000256540"/>
    </source>
</evidence>